<comment type="caution">
    <text evidence="2">The sequence shown here is derived from an EMBL/GenBank/DDBJ whole genome shotgun (WGS) entry which is preliminary data.</text>
</comment>
<dbReference type="SUPFAM" id="SSF48452">
    <property type="entry name" value="TPR-like"/>
    <property type="match status" value="1"/>
</dbReference>
<dbReference type="AlphaFoldDB" id="A0A8K0UQQ3"/>
<dbReference type="OrthoDB" id="2423701at2759"/>
<dbReference type="InterPro" id="IPR027974">
    <property type="entry name" value="DUF4470"/>
</dbReference>
<dbReference type="Proteomes" id="UP000813824">
    <property type="component" value="Unassembled WGS sequence"/>
</dbReference>
<reference evidence="2" key="1">
    <citation type="journal article" date="2021" name="New Phytol.">
        <title>Evolutionary innovations through gain and loss of genes in the ectomycorrhizal Boletales.</title>
        <authorList>
            <person name="Wu G."/>
            <person name="Miyauchi S."/>
            <person name="Morin E."/>
            <person name="Kuo A."/>
            <person name="Drula E."/>
            <person name="Varga T."/>
            <person name="Kohler A."/>
            <person name="Feng B."/>
            <person name="Cao Y."/>
            <person name="Lipzen A."/>
            <person name="Daum C."/>
            <person name="Hundley H."/>
            <person name="Pangilinan J."/>
            <person name="Johnson J."/>
            <person name="Barry K."/>
            <person name="LaButti K."/>
            <person name="Ng V."/>
            <person name="Ahrendt S."/>
            <person name="Min B."/>
            <person name="Choi I.G."/>
            <person name="Park H."/>
            <person name="Plett J.M."/>
            <person name="Magnuson J."/>
            <person name="Spatafora J.W."/>
            <person name="Nagy L.G."/>
            <person name="Henrissat B."/>
            <person name="Grigoriev I.V."/>
            <person name="Yang Z.L."/>
            <person name="Xu J."/>
            <person name="Martin F.M."/>
        </authorList>
    </citation>
    <scope>NUCLEOTIDE SEQUENCE</scope>
    <source>
        <strain evidence="2">KKN 215</strain>
    </source>
</reference>
<accession>A0A8K0UQQ3</accession>
<dbReference type="EMBL" id="JAEVFJ010000013">
    <property type="protein sequence ID" value="KAH8101280.1"/>
    <property type="molecule type" value="Genomic_DNA"/>
</dbReference>
<evidence type="ECO:0000259" key="1">
    <source>
        <dbReference type="Pfam" id="PF14737"/>
    </source>
</evidence>
<dbReference type="Gene3D" id="1.25.40.10">
    <property type="entry name" value="Tetratricopeptide repeat domain"/>
    <property type="match status" value="1"/>
</dbReference>
<proteinExistence type="predicted"/>
<gene>
    <name evidence="2" type="ORF">BXZ70DRAFT_935376</name>
</gene>
<feature type="domain" description="DUF4470" evidence="1">
    <location>
        <begin position="204"/>
        <end position="293"/>
    </location>
</feature>
<dbReference type="Pfam" id="PF14737">
    <property type="entry name" value="DUF4470"/>
    <property type="match status" value="1"/>
</dbReference>
<sequence>MVSDNANSLKEDGNVKFKQRLFREASDLYAKAEIACPEAAVYPSNLSASLYELGDYASASEAIIRAAKNLSEPERSSSMFHRLSTRLARTLSHGVRAGTIPSEFFQDNVVEVKELSQSTQDESAGNELLTAWKDWTRVESESDGVLQGAADARSRHSCLPLAKPAAAACLAYYSIGHDHPLSIVDDWGDRGHASSKDPLKISHLPEEELSNLAFLFGGVGDARHVFGSIIGLHQAYQKLDETKRSVMKIHLTLLDIHPTALARDVCIFQLLDELKEGGHAEETAAEIKATLFYIFIGIIMPSYCHKRFHQTVKDLIQNLENSPPILPSWLHIVDMSIPAILRSLHYWDSGMEKPSRTTPEMLKYHIFTKNVKELMDESELDTSDVAKILANHPSFITNKRMLDGVSDEQVISMLSSRMSEPCPSRDQAEEQKTWLQEARDMMAGAMAMQQDYVSGVPNTPTEFTLEAKWYDELKAFVLPAILRARHPGFDELWKNVSTSQPKSTLKDPFEQAKVHINEEWKPNSSLFDAIFDLGHHYPEFNYNIISTAMKDLSDFNKRLNLVGAHFPLNSDCPVFSTVEIFFDAVIRGLTALDRHIKLEVLQGSLISDLSRMKAGTDSKRPTEFPRRYTRMWLSNVPDYTHGMLNTAVYAVPNLQKVPGAVVACNTLLNSQVWKDAEEFCHTYTLLLRKDIPRFLGCRILQLEPRSGLTKLQAMDLPRPLVELASKEELTTWLTRILINILVPGVTSQTQIESVYYPNNLVTLIDLLVHLHAVGFPGHWLSSFLGSILSDNLVSDVAPYLGTLPNSVSEYHRRVPARRLNLCPWHSDFENILATSYEALPFPVLSIPLGFTTSHTDVKTFRVNTPRRSFKQTTANNMHNGAYPVMSLLFFDPRKDSPDKLASSIAAILEGKLGKNGSVHVLTVIDGFDIFEGFIRWRMSGERVKKMKEEGWVMAPYRSDVRESVLYQSVPAANWIEVDGF</sequence>
<evidence type="ECO:0000313" key="2">
    <source>
        <dbReference type="EMBL" id="KAH8101280.1"/>
    </source>
</evidence>
<name>A0A8K0UQQ3_9AGAR</name>
<protein>
    <recommendedName>
        <fullName evidence="1">DUF4470 domain-containing protein</fullName>
    </recommendedName>
</protein>
<organism evidence="2 3">
    <name type="scientific">Cristinia sonorae</name>
    <dbReference type="NCBI Taxonomy" id="1940300"/>
    <lineage>
        <taxon>Eukaryota</taxon>
        <taxon>Fungi</taxon>
        <taxon>Dikarya</taxon>
        <taxon>Basidiomycota</taxon>
        <taxon>Agaricomycotina</taxon>
        <taxon>Agaricomycetes</taxon>
        <taxon>Agaricomycetidae</taxon>
        <taxon>Agaricales</taxon>
        <taxon>Pleurotineae</taxon>
        <taxon>Stephanosporaceae</taxon>
        <taxon>Cristinia</taxon>
    </lineage>
</organism>
<dbReference type="InterPro" id="IPR011990">
    <property type="entry name" value="TPR-like_helical_dom_sf"/>
</dbReference>
<evidence type="ECO:0000313" key="3">
    <source>
        <dbReference type="Proteomes" id="UP000813824"/>
    </source>
</evidence>
<keyword evidence="3" id="KW-1185">Reference proteome</keyword>